<dbReference type="GO" id="GO:0016020">
    <property type="term" value="C:membrane"/>
    <property type="evidence" value="ECO:0007669"/>
    <property type="project" value="UniProtKB-SubCell"/>
</dbReference>
<dbReference type="EMBL" id="JAFHKP010000035">
    <property type="protein sequence ID" value="KAG5467131.1"/>
    <property type="molecule type" value="Genomic_DNA"/>
</dbReference>
<keyword evidence="7" id="KW-1185">Reference proteome</keyword>
<reference evidence="6 7" key="1">
    <citation type="submission" date="2021-02" db="EMBL/GenBank/DDBJ databases">
        <title>Leishmania (Mundinia) enrietti genome sequencing and assembly.</title>
        <authorList>
            <person name="Almutairi H."/>
            <person name="Gatherer D."/>
        </authorList>
    </citation>
    <scope>NUCLEOTIDE SEQUENCE [LARGE SCALE GENOMIC DNA]</scope>
    <source>
        <strain evidence="6">CUR178</strain>
    </source>
</reference>
<comment type="caution">
    <text evidence="6">The sequence shown here is derived from an EMBL/GenBank/DDBJ whole genome shotgun (WGS) entry which is preliminary data.</text>
</comment>
<evidence type="ECO:0000256" key="2">
    <source>
        <dbReference type="ARBA" id="ARBA00022692"/>
    </source>
</evidence>
<dbReference type="PANTHER" id="PTHR31652:SF0">
    <property type="entry name" value="LIMR FAMILY PROTEIN DDB_G0283707-RELATED"/>
    <property type="match status" value="1"/>
</dbReference>
<evidence type="ECO:0000313" key="6">
    <source>
        <dbReference type="EMBL" id="KAG5467131.1"/>
    </source>
</evidence>
<evidence type="ECO:0000256" key="4">
    <source>
        <dbReference type="ARBA" id="ARBA00023136"/>
    </source>
</evidence>
<keyword evidence="3 5" id="KW-1133">Transmembrane helix</keyword>
<accession>A0A836G3B1</accession>
<keyword evidence="2 5" id="KW-0812">Transmembrane</keyword>
<feature type="transmembrane region" description="Helical" evidence="5">
    <location>
        <begin position="311"/>
        <end position="335"/>
    </location>
</feature>
<evidence type="ECO:0000256" key="1">
    <source>
        <dbReference type="ARBA" id="ARBA00004141"/>
    </source>
</evidence>
<evidence type="ECO:0000256" key="5">
    <source>
        <dbReference type="SAM" id="Phobius"/>
    </source>
</evidence>
<dbReference type="Proteomes" id="UP000674179">
    <property type="component" value="Chromosome 35"/>
</dbReference>
<feature type="transmembrane region" description="Helical" evidence="5">
    <location>
        <begin position="268"/>
        <end position="291"/>
    </location>
</feature>
<dbReference type="RefSeq" id="XP_067688653.1">
    <property type="nucleotide sequence ID" value="XM_067832550.1"/>
</dbReference>
<feature type="transmembrane region" description="Helical" evidence="5">
    <location>
        <begin position="411"/>
        <end position="429"/>
    </location>
</feature>
<feature type="transmembrane region" description="Helical" evidence="5">
    <location>
        <begin position="153"/>
        <end position="181"/>
    </location>
</feature>
<feature type="transmembrane region" description="Helical" evidence="5">
    <location>
        <begin position="356"/>
        <end position="376"/>
    </location>
</feature>
<feature type="transmembrane region" description="Helical" evidence="5">
    <location>
        <begin position="110"/>
        <end position="133"/>
    </location>
</feature>
<dbReference type="AlphaFoldDB" id="A0A836G3B1"/>
<comment type="subcellular location">
    <subcellularLocation>
        <location evidence="1">Membrane</location>
        <topology evidence="1">Multi-pass membrane protein</topology>
    </subcellularLocation>
</comment>
<dbReference type="GeneID" id="94168060"/>
<dbReference type="InterPro" id="IPR006876">
    <property type="entry name" value="LMBR1-like_membr_prot"/>
</dbReference>
<gene>
    <name evidence="6" type="ORF">CUR178_00772</name>
</gene>
<keyword evidence="4 5" id="KW-0472">Membrane</keyword>
<evidence type="ECO:0008006" key="8">
    <source>
        <dbReference type="Google" id="ProtNLM"/>
    </source>
</evidence>
<organism evidence="6 7">
    <name type="scientific">Leishmania enriettii</name>
    <dbReference type="NCBI Taxonomy" id="5663"/>
    <lineage>
        <taxon>Eukaryota</taxon>
        <taxon>Discoba</taxon>
        <taxon>Euglenozoa</taxon>
        <taxon>Kinetoplastea</taxon>
        <taxon>Metakinetoplastina</taxon>
        <taxon>Trypanosomatida</taxon>
        <taxon>Trypanosomatidae</taxon>
        <taxon>Leishmaniinae</taxon>
        <taxon>Leishmania</taxon>
    </lineage>
</organism>
<protein>
    <recommendedName>
        <fullName evidence="8">LMBR1-like membrane protein</fullName>
    </recommendedName>
</protein>
<feature type="transmembrane region" description="Helical" evidence="5">
    <location>
        <begin position="79"/>
        <end position="98"/>
    </location>
</feature>
<evidence type="ECO:0000256" key="3">
    <source>
        <dbReference type="ARBA" id="ARBA00022989"/>
    </source>
</evidence>
<feature type="transmembrane region" description="Helical" evidence="5">
    <location>
        <begin position="37"/>
        <end position="59"/>
    </location>
</feature>
<dbReference type="KEGG" id="lenr:94168060"/>
<dbReference type="Pfam" id="PF04791">
    <property type="entry name" value="LMBR1"/>
    <property type="match status" value="1"/>
</dbReference>
<name>A0A836G3B1_LEIEN</name>
<dbReference type="PANTHER" id="PTHR31652">
    <property type="entry name" value="LIMR FAMILY PROTEIN DDB_G0283707-RELATED"/>
    <property type="match status" value="1"/>
</dbReference>
<dbReference type="OrthoDB" id="73273at2759"/>
<proteinExistence type="predicted"/>
<feature type="transmembrane region" description="Helical" evidence="5">
    <location>
        <begin position="6"/>
        <end position="25"/>
    </location>
</feature>
<evidence type="ECO:0000313" key="7">
    <source>
        <dbReference type="Proteomes" id="UP000674179"/>
    </source>
</evidence>
<sequence>MFVVDCIAAGIVAALVLFLAVHAVCRFSAEEEDGDVWLPRLLVIVTLCVACYMVLLLPLEVALTGDRPSLDFVWAWKGMMIAAYFLLFVGGPFAIVFYESWSPTQSSVWAQVRPSLAAVVAANVAFAAAFGTLWQWGDHLDTKEGTLTHVPPFVYFVATASSFGWCFFFVFAGVGLAAVPLRAVAAFVSRPRAITKVEYDLTRAKLSLEVQHLLDAGRRLDAQVGVGRPDHKQCQRILLFRRKVRDVERQSERNEAAYHLSGACILRCYMASSIGVVNGVVTLLWVLHILLSNILNVFPLMDLMICFLNGLLPMLATLVYAYCAMYLMWCTVVGCRSVSGHVLALPVYPLRVRGTLLNALLFNALLLLCSAFAVLHLCTVSFSTYAASTFVHNVFAVTLPHMFGVKYVAQGLQYALLAVFLLSIPWLAVRPLCVSSVVSSEDEDGGVV</sequence>